<evidence type="ECO:0000259" key="9">
    <source>
        <dbReference type="Pfam" id="PF03639"/>
    </source>
</evidence>
<proteinExistence type="inferred from homology"/>
<evidence type="ECO:0000256" key="6">
    <source>
        <dbReference type="ARBA" id="ARBA00023295"/>
    </source>
</evidence>
<evidence type="ECO:0000256" key="2">
    <source>
        <dbReference type="ARBA" id="ARBA00010730"/>
    </source>
</evidence>
<evidence type="ECO:0000256" key="3">
    <source>
        <dbReference type="ARBA" id="ARBA00012780"/>
    </source>
</evidence>
<dbReference type="InterPro" id="IPR040720">
    <property type="entry name" value="GH81_C"/>
</dbReference>
<dbReference type="GO" id="GO:0071555">
    <property type="term" value="P:cell wall organization"/>
    <property type="evidence" value="ECO:0007669"/>
    <property type="project" value="UniProtKB-KW"/>
</dbReference>
<comment type="similarity">
    <text evidence="2">Belongs to the glycosyl hydrolase 81 family.</text>
</comment>
<dbReference type="InterPro" id="IPR040451">
    <property type="entry name" value="GH81_N"/>
</dbReference>
<dbReference type="Pfam" id="PF17652">
    <property type="entry name" value="Glyco_hydro81C"/>
    <property type="match status" value="1"/>
</dbReference>
<dbReference type="Pfam" id="PF03639">
    <property type="entry name" value="Glyco_hydro_81"/>
    <property type="match status" value="1"/>
</dbReference>
<evidence type="ECO:0000256" key="1">
    <source>
        <dbReference type="ARBA" id="ARBA00000382"/>
    </source>
</evidence>
<evidence type="ECO:0000256" key="4">
    <source>
        <dbReference type="ARBA" id="ARBA00022801"/>
    </source>
</evidence>
<keyword evidence="7" id="KW-0961">Cell wall biogenesis/degradation</keyword>
<evidence type="ECO:0000313" key="11">
    <source>
        <dbReference type="EMBL" id="KAJ2007598.1"/>
    </source>
</evidence>
<dbReference type="Gene3D" id="2.70.98.30">
    <property type="entry name" value="Golgi alpha-mannosidase II, domain 4"/>
    <property type="match status" value="1"/>
</dbReference>
<keyword evidence="5" id="KW-0119">Carbohydrate metabolism</keyword>
<dbReference type="GO" id="GO:0000272">
    <property type="term" value="P:polysaccharide catabolic process"/>
    <property type="evidence" value="ECO:0007669"/>
    <property type="project" value="UniProtKB-KW"/>
</dbReference>
<comment type="caution">
    <text evidence="11">The sequence shown here is derived from an EMBL/GenBank/DDBJ whole genome shotgun (WGS) entry which is preliminary data.</text>
</comment>
<dbReference type="OrthoDB" id="4473401at2759"/>
<dbReference type="Gene3D" id="1.20.5.420">
    <property type="entry name" value="Immunoglobulin FC, subunit C"/>
    <property type="match status" value="1"/>
</dbReference>
<accession>A0A9W8BI72</accession>
<dbReference type="EC" id="3.2.1.39" evidence="3"/>
<gene>
    <name evidence="11" type="ORF">H4R26_000677</name>
</gene>
<evidence type="ECO:0000259" key="10">
    <source>
        <dbReference type="Pfam" id="PF17652"/>
    </source>
</evidence>
<organism evidence="11 12">
    <name type="scientific">Coemansia thaxteri</name>
    <dbReference type="NCBI Taxonomy" id="2663907"/>
    <lineage>
        <taxon>Eukaryota</taxon>
        <taxon>Fungi</taxon>
        <taxon>Fungi incertae sedis</taxon>
        <taxon>Zoopagomycota</taxon>
        <taxon>Kickxellomycotina</taxon>
        <taxon>Kickxellomycetes</taxon>
        <taxon>Kickxellales</taxon>
        <taxon>Kickxellaceae</taxon>
        <taxon>Coemansia</taxon>
    </lineage>
</organism>
<dbReference type="PANTHER" id="PTHR31983:SF0">
    <property type="entry name" value="GLUCAN ENDO-1,3-BETA-D-GLUCOSIDASE 2"/>
    <property type="match status" value="1"/>
</dbReference>
<evidence type="ECO:0000256" key="5">
    <source>
        <dbReference type="ARBA" id="ARBA00023277"/>
    </source>
</evidence>
<dbReference type="PROSITE" id="PS52008">
    <property type="entry name" value="GH81"/>
    <property type="match status" value="1"/>
</dbReference>
<feature type="domain" description="Glycosyl hydrolase family 81 C-terminal" evidence="10">
    <location>
        <begin position="501"/>
        <end position="838"/>
    </location>
</feature>
<keyword evidence="6" id="KW-0326">Glycosidase</keyword>
<name>A0A9W8BI72_9FUNG</name>
<protein>
    <recommendedName>
        <fullName evidence="3">glucan endo-1,3-beta-D-glucosidase</fullName>
        <ecNumber evidence="3">3.2.1.39</ecNumber>
    </recommendedName>
</protein>
<evidence type="ECO:0000313" key="12">
    <source>
        <dbReference type="Proteomes" id="UP001150907"/>
    </source>
</evidence>
<dbReference type="InterPro" id="IPR005200">
    <property type="entry name" value="Endo-beta-glucanase"/>
</dbReference>
<evidence type="ECO:0000256" key="7">
    <source>
        <dbReference type="ARBA" id="ARBA00023316"/>
    </source>
</evidence>
<comment type="catalytic activity">
    <reaction evidence="1">
        <text>Hydrolysis of (1-&gt;3)-beta-D-glucosidic linkages in (1-&gt;3)-beta-D-glucans.</text>
        <dbReference type="EC" id="3.2.1.39"/>
    </reaction>
</comment>
<reference evidence="11" key="1">
    <citation type="submission" date="2022-07" db="EMBL/GenBank/DDBJ databases">
        <title>Phylogenomic reconstructions and comparative analyses of Kickxellomycotina fungi.</title>
        <authorList>
            <person name="Reynolds N.K."/>
            <person name="Stajich J.E."/>
            <person name="Barry K."/>
            <person name="Grigoriev I.V."/>
            <person name="Crous P."/>
            <person name="Smith M.E."/>
        </authorList>
    </citation>
    <scope>NUCLEOTIDE SEQUENCE</scope>
    <source>
        <strain evidence="11">IMI 214461</strain>
    </source>
</reference>
<evidence type="ECO:0000256" key="8">
    <source>
        <dbReference type="ARBA" id="ARBA00023326"/>
    </source>
</evidence>
<dbReference type="GO" id="GO:0042973">
    <property type="term" value="F:glucan endo-1,3-beta-D-glucosidase activity"/>
    <property type="evidence" value="ECO:0007669"/>
    <property type="project" value="UniProtKB-EC"/>
</dbReference>
<dbReference type="PANTHER" id="PTHR31983">
    <property type="entry name" value="ENDO-1,3(4)-BETA-GLUCANASE 1"/>
    <property type="match status" value="1"/>
</dbReference>
<dbReference type="Proteomes" id="UP001150907">
    <property type="component" value="Unassembled WGS sequence"/>
</dbReference>
<dbReference type="AlphaFoldDB" id="A0A9W8BI72"/>
<dbReference type="GO" id="GO:0052861">
    <property type="term" value="F:endo-1,3(4)-beta-glucanase activity"/>
    <property type="evidence" value="ECO:0007669"/>
    <property type="project" value="InterPro"/>
</dbReference>
<keyword evidence="4" id="KW-0378">Hydrolase</keyword>
<keyword evidence="8" id="KW-0624">Polysaccharide degradation</keyword>
<sequence>MYTSLQRIMVRLGAAILAFQQLNTVNGSPARLGGRHTVELWQATAEVTQAPAGVPEYYNKHLGRHPQPPSGIHVAAPKDRAAMNEELEGFADFTHEEVPQDMSRKSSIRAAVAPGYQSTVPVLQGVISALDPNQQSPLNTDQPSAFKAANSPYTPNGGLFDTGVIRTPLPTNKWWQNLVIEQGADPIHPYPYVVKCLANASTVGFPTFQASASAMTSNMAVDWQVGDSAGALTKRLVTGFDALGVTVKWSGKGQAGMTARFYKGLPFVTFEMAGVAPQLTTAHAILHVTPLGLTVNSYGAATAENATRLMRDIVEHPGMTQVALNDGSQWLVVSKPAVQWVQTGTGQLAPKAGTVFTGFVQLAHLGDNPAANLPVLQKYAGTYPTAGSVTYAKIQSSQAAGRTADIMYFYQTNTDGGQGADASHVYAPSAVPAGLQLLTLMLPHHVDLLVNASFVDPGLSGYRSAKGPLTAVAGNLITYCQPLDGAVSFEGLHAIGAGDRDAIRRQLAIDVNSAALNVTAPDPYFFGKGVAKIARLIQIAQEVDDAATAAALGARLVAYLGPWLTAHSNSDPLVYDATWGGIVSTAGLADASADFGQGRYNDHHFHYGYFLYAGAVLAKHNVTAFAPLREPLSQLLRDYANPSYADQLFPYMRHFDAFDGHSWAAGLFSFADGRNQESTGEAINAYYAAYLYATALGLQDTADFYEIVLNMEATSARRYWHPTLAQARAQYVAPFVHNAVGILWASKADYATFFGANPEYIYGIQMIPFTPATRLLLDAAWVTEAWCPPGGTCAGGMKPAAESAGSNGWAQFLYTALSVVDRATALANVAKCTPDDGNTLTNVLHWIATSGQQQTTA</sequence>
<feature type="domain" description="Glycosyl hydrolase family 81 N-terminal" evidence="9">
    <location>
        <begin position="166"/>
        <end position="481"/>
    </location>
</feature>
<keyword evidence="12" id="KW-1185">Reference proteome</keyword>
<dbReference type="EMBL" id="JANBQF010000022">
    <property type="protein sequence ID" value="KAJ2007598.1"/>
    <property type="molecule type" value="Genomic_DNA"/>
</dbReference>